<dbReference type="EMBL" id="CAJNRD030001123">
    <property type="protein sequence ID" value="CAG5104298.1"/>
    <property type="molecule type" value="Genomic_DNA"/>
</dbReference>
<feature type="transmembrane region" description="Helical" evidence="1">
    <location>
        <begin position="95"/>
        <end position="114"/>
    </location>
</feature>
<sequence length="235" mass="25655">MFLCVNVARKDSRVQHLVVFWISFSFFLCRNSVSRAFVSLRHMLANFIFIKLIKNTNLSSSFSSDHSTSFLAASSSAVGTIGVMLKVFLISSGVLPLIMLATVLQVTSMSPLMSRKLAARMMAKSVCWSTFRKSTSHSGISSDLFSWLSSNSGLSSSSTCFLHHSTTFSRIVPLTFVTGITSSLTSPSMPRVSSITLMVADINATLISTSKICSSLLWSCTVASMLDMVYLTHKL</sequence>
<protein>
    <submittedName>
        <fullName evidence="2">Uncharacterized protein</fullName>
    </submittedName>
</protein>
<keyword evidence="3" id="KW-1185">Reference proteome</keyword>
<keyword evidence="1" id="KW-0472">Membrane</keyword>
<evidence type="ECO:0000313" key="2">
    <source>
        <dbReference type="EMBL" id="CAG5104298.1"/>
    </source>
</evidence>
<name>A0A8J2MXT4_COTCN</name>
<gene>
    <name evidence="2" type="ORF">HICCMSTLAB_LOCUS11932</name>
</gene>
<dbReference type="AlphaFoldDB" id="A0A8J2MXT4"/>
<proteinExistence type="predicted"/>
<keyword evidence="1" id="KW-0812">Transmembrane</keyword>
<reference evidence="2" key="1">
    <citation type="submission" date="2021-04" db="EMBL/GenBank/DDBJ databases">
        <authorList>
            <person name="Chebbi M.A.C M."/>
        </authorList>
    </citation>
    <scope>NUCLEOTIDE SEQUENCE</scope>
</reference>
<comment type="caution">
    <text evidence="2">The sequence shown here is derived from an EMBL/GenBank/DDBJ whole genome shotgun (WGS) entry which is preliminary data.</text>
</comment>
<accession>A0A8J2MXT4</accession>
<organism evidence="2 3">
    <name type="scientific">Cotesia congregata</name>
    <name type="common">Parasitoid wasp</name>
    <name type="synonym">Apanteles congregatus</name>
    <dbReference type="NCBI Taxonomy" id="51543"/>
    <lineage>
        <taxon>Eukaryota</taxon>
        <taxon>Metazoa</taxon>
        <taxon>Ecdysozoa</taxon>
        <taxon>Arthropoda</taxon>
        <taxon>Hexapoda</taxon>
        <taxon>Insecta</taxon>
        <taxon>Pterygota</taxon>
        <taxon>Neoptera</taxon>
        <taxon>Endopterygota</taxon>
        <taxon>Hymenoptera</taxon>
        <taxon>Apocrita</taxon>
        <taxon>Ichneumonoidea</taxon>
        <taxon>Braconidae</taxon>
        <taxon>Microgastrinae</taxon>
        <taxon>Cotesia</taxon>
    </lineage>
</organism>
<evidence type="ECO:0000313" key="3">
    <source>
        <dbReference type="Proteomes" id="UP000786811"/>
    </source>
</evidence>
<keyword evidence="1" id="KW-1133">Transmembrane helix</keyword>
<dbReference type="Proteomes" id="UP000786811">
    <property type="component" value="Unassembled WGS sequence"/>
</dbReference>
<evidence type="ECO:0000256" key="1">
    <source>
        <dbReference type="SAM" id="Phobius"/>
    </source>
</evidence>